<feature type="binding site" evidence="4">
    <location>
        <position position="119"/>
    </location>
    <ligand>
        <name>Mn(2+)</name>
        <dbReference type="ChEBI" id="CHEBI:29035"/>
    </ligand>
</feature>
<dbReference type="AlphaFoldDB" id="K3WC47"/>
<keyword evidence="2" id="KW-1185">Reference proteome</keyword>
<evidence type="ECO:0007829" key="4">
    <source>
        <dbReference type="PDB" id="6MW8"/>
    </source>
</evidence>
<keyword evidence="3 4" id="KW-0002">3D-structure</keyword>
<dbReference type="PDB" id="6MW5">
    <property type="method" value="X-ray"/>
    <property type="resolution" value="2.10 A"/>
    <property type="chains" value="A=1-266"/>
</dbReference>
<name>K3WC47_GLOUD</name>
<feature type="binding site" evidence="3 4">
    <location>
        <position position="118"/>
    </location>
    <ligand>
        <name>UDP</name>
        <dbReference type="ChEBI" id="CHEBI:58223"/>
    </ligand>
</feature>
<evidence type="ECO:0008006" key="5">
    <source>
        <dbReference type="Google" id="ProtNLM"/>
    </source>
</evidence>
<dbReference type="GO" id="GO:0000166">
    <property type="term" value="F:nucleotide binding"/>
    <property type="evidence" value="ECO:0007669"/>
    <property type="project" value="UniProtKB-KW"/>
</dbReference>
<reference evidence="3 4" key="4">
    <citation type="journal article" date="2020" name="J. Biol. Chem.">
        <title>A terminal alpha3-galactose modification regulates an E3 ubiquitin ligase subunit in &lt;i&gt;Toxoplasma gondii&lt;/i&gt;.</title>
        <authorList>
            <person name="Mandalasi M."/>
            <person name="Kim H.W."/>
            <person name="Thieker D."/>
            <person name="Sheikh M.O."/>
            <person name="Gas-Pascual E."/>
            <person name="Rahman K."/>
            <person name="Zhao P."/>
            <person name="Daniel N.G."/>
            <person name="van der Wel H."/>
            <person name="Ichikawa H.T."/>
            <person name="Glushka J.N."/>
            <person name="Wells L."/>
            <person name="Woods R.J."/>
            <person name="Wood Z.A."/>
            <person name="West C.M."/>
        </authorList>
    </citation>
    <scope>X-RAY CRYSTALLOGRAPHY (1.76 ANGSTROMS) IN COMPLEX WITH MN(2+) AND UDP</scope>
</reference>
<reference evidence="2" key="2">
    <citation type="submission" date="2010-04" db="EMBL/GenBank/DDBJ databases">
        <authorList>
            <person name="Buell R."/>
            <person name="Hamilton J."/>
            <person name="Hostetler J."/>
        </authorList>
    </citation>
    <scope>NUCLEOTIDE SEQUENCE [LARGE SCALE GENOMIC DNA]</scope>
    <source>
        <strain evidence="2">DAOM:BR144</strain>
    </source>
</reference>
<protein>
    <recommendedName>
        <fullName evidence="5">Glycosyl transferase family 8 protein</fullName>
    </recommendedName>
</protein>
<dbReference type="PDB" id="6MW8">
    <property type="method" value="X-ray"/>
    <property type="resolution" value="1.76 A"/>
    <property type="chains" value="A=1-266"/>
</dbReference>
<feature type="binding site" evidence="4">
    <location>
        <position position="231"/>
    </location>
    <ligand>
        <name>Mn(2+)</name>
        <dbReference type="ChEBI" id="CHEBI:29035"/>
    </ligand>
</feature>
<dbReference type="PDBsum" id="6MW8"/>
<keyword evidence="4" id="KW-0479">Metal-binding</keyword>
<dbReference type="SMR" id="K3WC47"/>
<dbReference type="InParanoid" id="K3WC47"/>
<dbReference type="PDBsum" id="6MW5"/>
<dbReference type="SUPFAM" id="SSF53448">
    <property type="entry name" value="Nucleotide-diphospho-sugar transferases"/>
    <property type="match status" value="1"/>
</dbReference>
<dbReference type="InterPro" id="IPR029044">
    <property type="entry name" value="Nucleotide-diphossugar_trans"/>
</dbReference>
<accession>K3WC47</accession>
<dbReference type="CDD" id="cd02537">
    <property type="entry name" value="GT8_Glycogenin"/>
    <property type="match status" value="1"/>
</dbReference>
<dbReference type="InterPro" id="IPR002495">
    <property type="entry name" value="Glyco_trans_8"/>
</dbReference>
<dbReference type="GO" id="GO:0016757">
    <property type="term" value="F:glycosyltransferase activity"/>
    <property type="evidence" value="ECO:0007669"/>
    <property type="project" value="InterPro"/>
</dbReference>
<feature type="binding site" evidence="3 4">
    <location>
        <position position="19"/>
    </location>
    <ligand>
        <name>UDP</name>
        <dbReference type="ChEBI" id="CHEBI:58223"/>
    </ligand>
</feature>
<feature type="binding site" evidence="3 4">
    <location>
        <position position="15"/>
    </location>
    <ligand>
        <name>UDP</name>
        <dbReference type="ChEBI" id="CHEBI:58223"/>
    </ligand>
</feature>
<organism evidence="1 2">
    <name type="scientific">Globisporangium ultimum (strain ATCC 200006 / CBS 805.95 / DAOM BR144)</name>
    <name type="common">Pythium ultimum</name>
    <dbReference type="NCBI Taxonomy" id="431595"/>
    <lineage>
        <taxon>Eukaryota</taxon>
        <taxon>Sar</taxon>
        <taxon>Stramenopiles</taxon>
        <taxon>Oomycota</taxon>
        <taxon>Peronosporomycetes</taxon>
        <taxon>Pythiales</taxon>
        <taxon>Pythiaceae</taxon>
        <taxon>Globisporangium</taxon>
    </lineage>
</organism>
<reference evidence="2" key="1">
    <citation type="journal article" date="2010" name="Genome Biol.">
        <title>Genome sequence of the necrotrophic plant pathogen Pythium ultimum reveals original pathogenicity mechanisms and effector repertoire.</title>
        <authorList>
            <person name="Levesque C.A."/>
            <person name="Brouwer H."/>
            <person name="Cano L."/>
            <person name="Hamilton J.P."/>
            <person name="Holt C."/>
            <person name="Huitema E."/>
            <person name="Raffaele S."/>
            <person name="Robideau G.P."/>
            <person name="Thines M."/>
            <person name="Win J."/>
            <person name="Zerillo M.M."/>
            <person name="Beakes G.W."/>
            <person name="Boore J.L."/>
            <person name="Busam D."/>
            <person name="Dumas B."/>
            <person name="Ferriera S."/>
            <person name="Fuerstenberg S.I."/>
            <person name="Gachon C.M."/>
            <person name="Gaulin E."/>
            <person name="Govers F."/>
            <person name="Grenville-Briggs L."/>
            <person name="Horner N."/>
            <person name="Hostetler J."/>
            <person name="Jiang R.H."/>
            <person name="Johnson J."/>
            <person name="Krajaejun T."/>
            <person name="Lin H."/>
            <person name="Meijer H.J."/>
            <person name="Moore B."/>
            <person name="Morris P."/>
            <person name="Phuntmart V."/>
            <person name="Puiu D."/>
            <person name="Shetty J."/>
            <person name="Stajich J.E."/>
            <person name="Tripathy S."/>
            <person name="Wawra S."/>
            <person name="van West P."/>
            <person name="Whitty B.R."/>
            <person name="Coutinho P.M."/>
            <person name="Henrissat B."/>
            <person name="Martin F."/>
            <person name="Thomas P.D."/>
            <person name="Tyler B.M."/>
            <person name="De Vries R.P."/>
            <person name="Kamoun S."/>
            <person name="Yandell M."/>
            <person name="Tisserat N."/>
            <person name="Buell C.R."/>
        </authorList>
    </citation>
    <scope>NUCLEOTIDE SEQUENCE</scope>
    <source>
        <strain evidence="2">DAOM:BR144</strain>
    </source>
</reference>
<dbReference type="STRING" id="431595.K3WC47"/>
<keyword evidence="3 4" id="KW-0547">Nucleotide-binding</keyword>
<dbReference type="InterPro" id="IPR050587">
    <property type="entry name" value="GNT1/Glycosyltrans_8"/>
</dbReference>
<dbReference type="VEuPathDB" id="FungiDB:PYU1_G002535"/>
<feature type="binding site" evidence="3 4">
    <location>
        <position position="237"/>
    </location>
    <ligand>
        <name>UDP</name>
        <dbReference type="ChEBI" id="CHEBI:58223"/>
    </ligand>
</feature>
<sequence length="266" mass="30075">MTVGTRRAAYATLITSDAYVMGVEALVYSLFKARVAFPLVVLHSSQVTQPTVAKLTRFCAPFQSSTWRISFRSVPDIGIPDEVTDRSTVHVPGWVNSGYTKLHIFAMDDFEQIVYIDADAIVLQNVDELFDRSTSFAAAPDVFPPDRFNAGVLVIRPNKQLFADLLAKAKELKSYDGGDTGFLNAFFPKWFESDAASRLPFGYNAQRTMYWLVNGKNPGYWNAVQPLKILHYSSNPKPWEDPSRKGDLEILWWQMYTESRCMSFLG</sequence>
<evidence type="ECO:0000313" key="2">
    <source>
        <dbReference type="Proteomes" id="UP000019132"/>
    </source>
</evidence>
<dbReference type="PANTHER" id="PTHR11183">
    <property type="entry name" value="GLYCOGENIN SUBFAMILY MEMBER"/>
    <property type="match status" value="1"/>
</dbReference>
<proteinExistence type="evidence at protein level"/>
<reference evidence="1" key="3">
    <citation type="submission" date="2014-11" db="UniProtKB">
        <authorList>
            <consortium name="EnsemblProtists"/>
        </authorList>
    </citation>
    <scope>IDENTIFICATION</scope>
    <source>
        <strain evidence="1">DAOM BR144</strain>
    </source>
</reference>
<dbReference type="HOGENOM" id="CLU_017171_0_1_1"/>
<dbReference type="GO" id="GO:0046872">
    <property type="term" value="F:metal ion binding"/>
    <property type="evidence" value="ECO:0007669"/>
    <property type="project" value="UniProtKB-KW"/>
</dbReference>
<dbReference type="OMA" id="TDFAMAY"/>
<dbReference type="EnsemblProtists" id="PYU1_T002538">
    <property type="protein sequence ID" value="PYU1_T002538"/>
    <property type="gene ID" value="PYU1_G002535"/>
</dbReference>
<dbReference type="Pfam" id="PF01501">
    <property type="entry name" value="Glyco_transf_8"/>
    <property type="match status" value="1"/>
</dbReference>
<feature type="binding site" evidence="4">
    <location>
        <position position="117"/>
    </location>
    <ligand>
        <name>Mn(2+)</name>
        <dbReference type="ChEBI" id="CHEBI:29035"/>
    </ligand>
</feature>
<dbReference type="Gene3D" id="3.90.550.10">
    <property type="entry name" value="Spore Coat Polysaccharide Biosynthesis Protein SpsA, Chain A"/>
    <property type="match status" value="1"/>
</dbReference>
<evidence type="ECO:0007829" key="3">
    <source>
        <dbReference type="PDB" id="6MW5"/>
    </source>
</evidence>
<feature type="binding site" evidence="3 4">
    <location>
        <position position="13"/>
    </location>
    <ligand>
        <name>UDP</name>
        <dbReference type="ChEBI" id="CHEBI:58223"/>
    </ligand>
</feature>
<feature type="binding site" evidence="3 4">
    <location>
        <position position="119"/>
    </location>
    <ligand>
        <name>UDP</name>
        <dbReference type="ChEBI" id="CHEBI:58223"/>
    </ligand>
</feature>
<dbReference type="eggNOG" id="KOG1950">
    <property type="taxonomic scope" value="Eukaryota"/>
</dbReference>
<feature type="binding site" evidence="3 4">
    <location>
        <position position="234"/>
    </location>
    <ligand>
        <name>UDP</name>
        <dbReference type="ChEBI" id="CHEBI:58223"/>
    </ligand>
</feature>
<dbReference type="Proteomes" id="UP000019132">
    <property type="component" value="Unassembled WGS sequence"/>
</dbReference>
<evidence type="ECO:0000313" key="1">
    <source>
        <dbReference type="EnsemblProtists" id="PYU1_T002538"/>
    </source>
</evidence>